<evidence type="ECO:0000313" key="2">
    <source>
        <dbReference type="EMBL" id="SUA42753.1"/>
    </source>
</evidence>
<evidence type="ECO:0000313" key="3">
    <source>
        <dbReference type="Proteomes" id="UP000255082"/>
    </source>
</evidence>
<gene>
    <name evidence="2" type="ORF">NCTC13184_02112</name>
</gene>
<proteinExistence type="predicted"/>
<dbReference type="AlphaFoldDB" id="A0A378WQZ8"/>
<dbReference type="CDD" id="cd00093">
    <property type="entry name" value="HTH_XRE"/>
    <property type="match status" value="1"/>
</dbReference>
<dbReference type="Gene3D" id="1.10.260.40">
    <property type="entry name" value="lambda repressor-like DNA-binding domains"/>
    <property type="match status" value="1"/>
</dbReference>
<dbReference type="EMBL" id="UGRU01000001">
    <property type="protein sequence ID" value="SUA42753.1"/>
    <property type="molecule type" value="Genomic_DNA"/>
</dbReference>
<protein>
    <submittedName>
        <fullName evidence="2">Helix-turn-helix</fullName>
    </submittedName>
</protein>
<accession>A0A378WQZ8</accession>
<feature type="domain" description="HTH cro/C1-type" evidence="1">
    <location>
        <begin position="56"/>
        <end position="106"/>
    </location>
</feature>
<dbReference type="PROSITE" id="PS50943">
    <property type="entry name" value="HTH_CROC1"/>
    <property type="match status" value="1"/>
</dbReference>
<dbReference type="Gene3D" id="3.30.450.180">
    <property type="match status" value="1"/>
</dbReference>
<evidence type="ECO:0000259" key="1">
    <source>
        <dbReference type="PROSITE" id="PS50943"/>
    </source>
</evidence>
<dbReference type="InterPro" id="IPR041413">
    <property type="entry name" value="MLTR_LBD"/>
</dbReference>
<reference evidence="2 3" key="1">
    <citation type="submission" date="2018-06" db="EMBL/GenBank/DDBJ databases">
        <authorList>
            <consortium name="Pathogen Informatics"/>
            <person name="Doyle S."/>
        </authorList>
    </citation>
    <scope>NUCLEOTIDE SEQUENCE [LARGE SCALE GENOMIC DNA]</scope>
    <source>
        <strain evidence="2 3">NCTC13184</strain>
    </source>
</reference>
<organism evidence="2 3">
    <name type="scientific">Nocardia africana</name>
    <dbReference type="NCBI Taxonomy" id="134964"/>
    <lineage>
        <taxon>Bacteria</taxon>
        <taxon>Bacillati</taxon>
        <taxon>Actinomycetota</taxon>
        <taxon>Actinomycetes</taxon>
        <taxon>Mycobacteriales</taxon>
        <taxon>Nocardiaceae</taxon>
        <taxon>Nocardia</taxon>
    </lineage>
</organism>
<dbReference type="InterPro" id="IPR010982">
    <property type="entry name" value="Lambda_DNA-bd_dom_sf"/>
</dbReference>
<dbReference type="PANTHER" id="PTHR35010:SF2">
    <property type="entry name" value="BLL4672 PROTEIN"/>
    <property type="match status" value="1"/>
</dbReference>
<dbReference type="GO" id="GO:0003677">
    <property type="term" value="F:DNA binding"/>
    <property type="evidence" value="ECO:0007669"/>
    <property type="project" value="InterPro"/>
</dbReference>
<dbReference type="Proteomes" id="UP000255082">
    <property type="component" value="Unassembled WGS sequence"/>
</dbReference>
<dbReference type="SUPFAM" id="SSF47413">
    <property type="entry name" value="lambda repressor-like DNA-binding domains"/>
    <property type="match status" value="1"/>
</dbReference>
<dbReference type="InterPro" id="IPR001387">
    <property type="entry name" value="Cro/C1-type_HTH"/>
</dbReference>
<sequence>MEHCSVYQGAMPASIVSFRGPLNLGGVTDNQLGEFLRARRAGVRPDQIGLVSYGRRRVAGLRREEVAEAAGMSADYYTHLERGRERHPSAQMLDALSRTLLLSDPLREHLFRLAGVLPPARAVETVDPVLRQMLDNYSAAPALVMNSAMDILAANAVTEAFFSAYPRIDNMARMTFLEPVSRDFCVDWTWTCQAIVAGFRQACARYPDDSRLRCVIDELLTASGEFAELWHSYTLCAATTDPRAFVHPEVGPLRLTYRSFDVREAPGQRLMLYQPEAGASVDALARLRARMGDGRESLS</sequence>
<dbReference type="SMART" id="SM00530">
    <property type="entry name" value="HTH_XRE"/>
    <property type="match status" value="1"/>
</dbReference>
<dbReference type="PANTHER" id="PTHR35010">
    <property type="entry name" value="BLL4672 PROTEIN-RELATED"/>
    <property type="match status" value="1"/>
</dbReference>
<name>A0A378WQZ8_9NOCA</name>
<dbReference type="Pfam" id="PF17765">
    <property type="entry name" value="MLTR_LBD"/>
    <property type="match status" value="1"/>
</dbReference>
<dbReference type="Pfam" id="PF13560">
    <property type="entry name" value="HTH_31"/>
    <property type="match status" value="1"/>
</dbReference>